<dbReference type="RefSeq" id="XP_056039949.1">
    <property type="nucleotide sequence ID" value="XM_056188958.1"/>
</dbReference>
<proteinExistence type="predicted"/>
<dbReference type="Pfam" id="PF00106">
    <property type="entry name" value="adh_short"/>
    <property type="match status" value="1"/>
</dbReference>
<sequence length="358" mass="38829">MIPGIPPETRPRLISRFHPGSGQGHYKATSYYEVQRSLALQHLGLRYKTKSTCKPTPFCPIIRIQPLNPLFSNPNTPNMSFPPWTSTTRHDTYPAISPTNPALSSKGKVILITGGGSGIGAATAISFAKSGARAVIITGRTEKSLAASAAAIKALGLGCEARYFVADVEDAPRIEAIFSAVSVECGKIDVVVSNAGYLPDHSLLKDARLEDWWRAFQVNTLGGFTVLQAFLRHASREGTFITIASALAHLYFPGFSSYGASKLAAVKLVQDAQGEWPERRFFSVQPGLIDTETSSKSNVPGEDTVDLPAGLSVWLASPEADFLKGRMLWANWDVEELKSKEEEIVDGDLLKIVLKGWP</sequence>
<evidence type="ECO:0000313" key="3">
    <source>
        <dbReference type="Proteomes" id="UP001217417"/>
    </source>
</evidence>
<feature type="domain" description="Ketoreductase" evidence="1">
    <location>
        <begin position="108"/>
        <end position="291"/>
    </location>
</feature>
<comment type="caution">
    <text evidence="2">The sequence shown here is derived from an EMBL/GenBank/DDBJ whole genome shotgun (WGS) entry which is preliminary data.</text>
</comment>
<reference evidence="2" key="1">
    <citation type="submission" date="2023-03" db="EMBL/GenBank/DDBJ databases">
        <title>Near-Complete genome sequence of Lipomyces tetrasporous NRRL Y-64009, an oleaginous yeast capable of growing on lignocellulosic hydrolysates.</title>
        <authorList>
            <consortium name="Lawrence Berkeley National Laboratory"/>
            <person name="Jagtap S.S."/>
            <person name="Liu J.-J."/>
            <person name="Walukiewicz H.E."/>
            <person name="Pangilinan J."/>
            <person name="Lipzen A."/>
            <person name="Ahrendt S."/>
            <person name="Koriabine M."/>
            <person name="Cobaugh K."/>
            <person name="Salamov A."/>
            <person name="Yoshinaga Y."/>
            <person name="Ng V."/>
            <person name="Daum C."/>
            <person name="Grigoriev I.V."/>
            <person name="Slininger P.J."/>
            <person name="Dien B.S."/>
            <person name="Jin Y.-S."/>
            <person name="Rao C.V."/>
        </authorList>
    </citation>
    <scope>NUCLEOTIDE SEQUENCE</scope>
    <source>
        <strain evidence="2">NRRL Y-64009</strain>
    </source>
</reference>
<protein>
    <recommendedName>
        <fullName evidence="1">Ketoreductase domain-containing protein</fullName>
    </recommendedName>
</protein>
<dbReference type="InterPro" id="IPR036291">
    <property type="entry name" value="NAD(P)-bd_dom_sf"/>
</dbReference>
<dbReference type="InterPro" id="IPR002347">
    <property type="entry name" value="SDR_fam"/>
</dbReference>
<dbReference type="PANTHER" id="PTHR43975">
    <property type="entry name" value="ZGC:101858"/>
    <property type="match status" value="1"/>
</dbReference>
<dbReference type="SUPFAM" id="SSF51735">
    <property type="entry name" value="NAD(P)-binding Rossmann-fold domains"/>
    <property type="match status" value="1"/>
</dbReference>
<dbReference type="SMART" id="SM00822">
    <property type="entry name" value="PKS_KR"/>
    <property type="match status" value="1"/>
</dbReference>
<accession>A0AAD7QJT3</accession>
<organism evidence="2 3">
    <name type="scientific">Lipomyces tetrasporus</name>
    <dbReference type="NCBI Taxonomy" id="54092"/>
    <lineage>
        <taxon>Eukaryota</taxon>
        <taxon>Fungi</taxon>
        <taxon>Dikarya</taxon>
        <taxon>Ascomycota</taxon>
        <taxon>Saccharomycotina</taxon>
        <taxon>Lipomycetes</taxon>
        <taxon>Lipomycetales</taxon>
        <taxon>Lipomycetaceae</taxon>
        <taxon>Lipomyces</taxon>
    </lineage>
</organism>
<dbReference type="AlphaFoldDB" id="A0AAD7QJT3"/>
<evidence type="ECO:0000313" key="2">
    <source>
        <dbReference type="EMBL" id="KAJ8096499.1"/>
    </source>
</evidence>
<evidence type="ECO:0000259" key="1">
    <source>
        <dbReference type="SMART" id="SM00822"/>
    </source>
</evidence>
<name>A0AAD7QJT3_9ASCO</name>
<dbReference type="PRINTS" id="PR00081">
    <property type="entry name" value="GDHRDH"/>
</dbReference>
<dbReference type="InterPro" id="IPR057326">
    <property type="entry name" value="KR_dom"/>
</dbReference>
<dbReference type="CDD" id="cd05233">
    <property type="entry name" value="SDR_c"/>
    <property type="match status" value="1"/>
</dbReference>
<dbReference type="Proteomes" id="UP001217417">
    <property type="component" value="Unassembled WGS sequence"/>
</dbReference>
<dbReference type="EMBL" id="JARPMG010000015">
    <property type="protein sequence ID" value="KAJ8096499.1"/>
    <property type="molecule type" value="Genomic_DNA"/>
</dbReference>
<keyword evidence="3" id="KW-1185">Reference proteome</keyword>
<dbReference type="PANTHER" id="PTHR43975:SF2">
    <property type="entry name" value="EG:BACR7A4.14 PROTEIN-RELATED"/>
    <property type="match status" value="1"/>
</dbReference>
<gene>
    <name evidence="2" type="ORF">POJ06DRAFT_263986</name>
</gene>
<dbReference type="GeneID" id="80884124"/>
<dbReference type="Gene3D" id="3.40.50.720">
    <property type="entry name" value="NAD(P)-binding Rossmann-like Domain"/>
    <property type="match status" value="1"/>
</dbReference>